<reference evidence="2" key="1">
    <citation type="submission" date="2020-08" db="EMBL/GenBank/DDBJ databases">
        <title>Genome sequencing and assembly of the red palm weevil Rhynchophorus ferrugineus.</title>
        <authorList>
            <person name="Dias G.B."/>
            <person name="Bergman C.M."/>
            <person name="Manee M."/>
        </authorList>
    </citation>
    <scope>NUCLEOTIDE SEQUENCE</scope>
    <source>
        <strain evidence="2">AA-2017</strain>
        <tissue evidence="2">Whole larva</tissue>
    </source>
</reference>
<keyword evidence="3" id="KW-1185">Reference proteome</keyword>
<dbReference type="AlphaFoldDB" id="A0A834IWY7"/>
<protein>
    <submittedName>
        <fullName evidence="2">Uncharacterized protein</fullName>
    </submittedName>
</protein>
<dbReference type="Proteomes" id="UP000625711">
    <property type="component" value="Unassembled WGS sequence"/>
</dbReference>
<sequence>MFQEFNCGRFFGEEPVFKRPFLVFADRQAKTSPSRCREAEAGAAIDNDRQQPFALHISVMPVPLMTSKEAERGAGMRPGPNLRRPS</sequence>
<feature type="region of interest" description="Disordered" evidence="1">
    <location>
        <begin position="67"/>
        <end position="86"/>
    </location>
</feature>
<organism evidence="2 3">
    <name type="scientific">Rhynchophorus ferrugineus</name>
    <name type="common">Red palm weevil</name>
    <name type="synonym">Curculio ferrugineus</name>
    <dbReference type="NCBI Taxonomy" id="354439"/>
    <lineage>
        <taxon>Eukaryota</taxon>
        <taxon>Metazoa</taxon>
        <taxon>Ecdysozoa</taxon>
        <taxon>Arthropoda</taxon>
        <taxon>Hexapoda</taxon>
        <taxon>Insecta</taxon>
        <taxon>Pterygota</taxon>
        <taxon>Neoptera</taxon>
        <taxon>Endopterygota</taxon>
        <taxon>Coleoptera</taxon>
        <taxon>Polyphaga</taxon>
        <taxon>Cucujiformia</taxon>
        <taxon>Curculionidae</taxon>
        <taxon>Dryophthorinae</taxon>
        <taxon>Rhynchophorus</taxon>
    </lineage>
</organism>
<accession>A0A834IWY7</accession>
<proteinExistence type="predicted"/>
<comment type="caution">
    <text evidence="2">The sequence shown here is derived from an EMBL/GenBank/DDBJ whole genome shotgun (WGS) entry which is preliminary data.</text>
</comment>
<evidence type="ECO:0000313" key="2">
    <source>
        <dbReference type="EMBL" id="KAF7286942.1"/>
    </source>
</evidence>
<dbReference type="EMBL" id="JAACXV010000018">
    <property type="protein sequence ID" value="KAF7286942.1"/>
    <property type="molecule type" value="Genomic_DNA"/>
</dbReference>
<evidence type="ECO:0000256" key="1">
    <source>
        <dbReference type="SAM" id="MobiDB-lite"/>
    </source>
</evidence>
<gene>
    <name evidence="2" type="ORF">GWI33_003207</name>
</gene>
<name>A0A834IWY7_RHYFE</name>
<evidence type="ECO:0000313" key="3">
    <source>
        <dbReference type="Proteomes" id="UP000625711"/>
    </source>
</evidence>